<dbReference type="PANTHER" id="PTHR45526">
    <property type="entry name" value="TRANSCRIPTIONAL REGULATORY PROTEIN DPIA"/>
    <property type="match status" value="1"/>
</dbReference>
<dbReference type="EMBL" id="BNAF01000006">
    <property type="protein sequence ID" value="GHE35846.1"/>
    <property type="molecule type" value="Genomic_DNA"/>
</dbReference>
<keyword evidence="4" id="KW-0238">DNA-binding</keyword>
<name>A0ABQ3HY39_9SPHI</name>
<evidence type="ECO:0000259" key="2">
    <source>
        <dbReference type="PROSITE" id="PS50110"/>
    </source>
</evidence>
<comment type="caution">
    <text evidence="4">The sequence shown here is derived from an EMBL/GenBank/DDBJ whole genome shotgun (WGS) entry which is preliminary data.</text>
</comment>
<evidence type="ECO:0000256" key="1">
    <source>
        <dbReference type="PROSITE-ProRule" id="PRU00169"/>
    </source>
</evidence>
<dbReference type="SMART" id="SM00448">
    <property type="entry name" value="REC"/>
    <property type="match status" value="1"/>
</dbReference>
<dbReference type="PROSITE" id="PS50930">
    <property type="entry name" value="HTH_LYTTR"/>
    <property type="match status" value="1"/>
</dbReference>
<dbReference type="InterPro" id="IPR011006">
    <property type="entry name" value="CheY-like_superfamily"/>
</dbReference>
<dbReference type="SUPFAM" id="SSF52172">
    <property type="entry name" value="CheY-like"/>
    <property type="match status" value="1"/>
</dbReference>
<dbReference type="Gene3D" id="2.40.50.1020">
    <property type="entry name" value="LytTr DNA-binding domain"/>
    <property type="match status" value="1"/>
</dbReference>
<dbReference type="GO" id="GO:0003677">
    <property type="term" value="F:DNA binding"/>
    <property type="evidence" value="ECO:0007669"/>
    <property type="project" value="UniProtKB-KW"/>
</dbReference>
<dbReference type="Proteomes" id="UP000620550">
    <property type="component" value="Unassembled WGS sequence"/>
</dbReference>
<dbReference type="InterPro" id="IPR051271">
    <property type="entry name" value="2C-system_Tx_regulators"/>
</dbReference>
<accession>A0ABQ3HY39</accession>
<evidence type="ECO:0000313" key="5">
    <source>
        <dbReference type="Proteomes" id="UP000620550"/>
    </source>
</evidence>
<evidence type="ECO:0000259" key="3">
    <source>
        <dbReference type="PROSITE" id="PS50930"/>
    </source>
</evidence>
<dbReference type="SMART" id="SM00850">
    <property type="entry name" value="LytTR"/>
    <property type="match status" value="1"/>
</dbReference>
<feature type="modified residue" description="4-aspartylphosphate" evidence="1">
    <location>
        <position position="54"/>
    </location>
</feature>
<dbReference type="Gene3D" id="3.40.50.2300">
    <property type="match status" value="1"/>
</dbReference>
<gene>
    <name evidence="4" type="primary">lytR</name>
    <name evidence="4" type="ORF">GCM10017764_18970</name>
</gene>
<keyword evidence="1" id="KW-0597">Phosphoprotein</keyword>
<dbReference type="InterPro" id="IPR007492">
    <property type="entry name" value="LytTR_DNA-bd_dom"/>
</dbReference>
<dbReference type="PROSITE" id="PS50110">
    <property type="entry name" value="RESPONSE_REGULATORY"/>
    <property type="match status" value="1"/>
</dbReference>
<evidence type="ECO:0000313" key="4">
    <source>
        <dbReference type="EMBL" id="GHE35846.1"/>
    </source>
</evidence>
<feature type="domain" description="Response regulatory" evidence="2">
    <location>
        <begin position="3"/>
        <end position="115"/>
    </location>
</feature>
<sequence length="247" mass="28564">MIKVLIIEDEPAVREEITYLVQQEAGLELIGWSDNVGDASTLLEQNPPDIVLMDIQLRDGTAFDVLNRLKSIPQHIIFITAYNQFAIKAIKYGALDYLLKPIDQTELQEALNRYRRRQNDNPQWMQQLSVAQQAIEQQVLPESIALNSINNIRIIPVQDILYCKGDGPYTHFHLRNGKVELTSKPLKYFEELLPCPYFLRTHQSYLVNRKYIASVQRSECLVLENDIEIPISLRRKNFIITQLSLAK</sequence>
<dbReference type="RefSeq" id="WP_189626416.1">
    <property type="nucleotide sequence ID" value="NZ_BNAF01000006.1"/>
</dbReference>
<feature type="domain" description="HTH LytTR-type" evidence="3">
    <location>
        <begin position="144"/>
        <end position="245"/>
    </location>
</feature>
<dbReference type="Pfam" id="PF00072">
    <property type="entry name" value="Response_reg"/>
    <property type="match status" value="1"/>
</dbReference>
<dbReference type="Pfam" id="PF04397">
    <property type="entry name" value="LytTR"/>
    <property type="match status" value="1"/>
</dbReference>
<keyword evidence="5" id="KW-1185">Reference proteome</keyword>
<dbReference type="PANTHER" id="PTHR45526:SF1">
    <property type="entry name" value="TRANSCRIPTIONAL REGULATORY PROTEIN DCUR-RELATED"/>
    <property type="match status" value="1"/>
</dbReference>
<organism evidence="4 5">
    <name type="scientific">Sphingobacterium griseoflavum</name>
    <dbReference type="NCBI Taxonomy" id="1474952"/>
    <lineage>
        <taxon>Bacteria</taxon>
        <taxon>Pseudomonadati</taxon>
        <taxon>Bacteroidota</taxon>
        <taxon>Sphingobacteriia</taxon>
        <taxon>Sphingobacteriales</taxon>
        <taxon>Sphingobacteriaceae</taxon>
        <taxon>Sphingobacterium</taxon>
    </lineage>
</organism>
<reference evidence="5" key="1">
    <citation type="journal article" date="2019" name="Int. J. Syst. Evol. Microbiol.">
        <title>The Global Catalogue of Microorganisms (GCM) 10K type strain sequencing project: providing services to taxonomists for standard genome sequencing and annotation.</title>
        <authorList>
            <consortium name="The Broad Institute Genomics Platform"/>
            <consortium name="The Broad Institute Genome Sequencing Center for Infectious Disease"/>
            <person name="Wu L."/>
            <person name="Ma J."/>
        </authorList>
    </citation>
    <scope>NUCLEOTIDE SEQUENCE [LARGE SCALE GENOMIC DNA]</scope>
    <source>
        <strain evidence="5">CGMCC 1.12966</strain>
    </source>
</reference>
<protein>
    <submittedName>
        <fullName evidence="4">DNA-binding response regulator</fullName>
    </submittedName>
</protein>
<proteinExistence type="predicted"/>
<dbReference type="InterPro" id="IPR001789">
    <property type="entry name" value="Sig_transdc_resp-reg_receiver"/>
</dbReference>